<dbReference type="Gene3D" id="1.10.10.10">
    <property type="entry name" value="Winged helix-like DNA-binding domain superfamily/Winged helix DNA-binding domain"/>
    <property type="match status" value="1"/>
</dbReference>
<dbReference type="InterPro" id="IPR001845">
    <property type="entry name" value="HTH_ArsR_DNA-bd_dom"/>
</dbReference>
<reference evidence="5 6" key="1">
    <citation type="journal article" date="2012" name="Stand. Genomic Sci.">
        <title>Complete genome sequence of the aerobic, heterotroph Marinithermus hydrothermalis type strain (T1(T)) from a deep-sea hydrothermal vent chimney.</title>
        <authorList>
            <person name="Copeland A."/>
            <person name="Gu W."/>
            <person name="Yasawong M."/>
            <person name="Lapidus A."/>
            <person name="Lucas S."/>
            <person name="Deshpande S."/>
            <person name="Pagani I."/>
            <person name="Tapia R."/>
            <person name="Cheng J.F."/>
            <person name="Goodwin L.A."/>
            <person name="Pitluck S."/>
            <person name="Liolios K."/>
            <person name="Ivanova N."/>
            <person name="Mavromatis K."/>
            <person name="Mikhailova N."/>
            <person name="Pati A."/>
            <person name="Chen A."/>
            <person name="Palaniappan K."/>
            <person name="Land M."/>
            <person name="Pan C."/>
            <person name="Brambilla E.M."/>
            <person name="Rohde M."/>
            <person name="Tindall B.J."/>
            <person name="Sikorski J."/>
            <person name="Goker M."/>
            <person name="Detter J.C."/>
            <person name="Bristow J."/>
            <person name="Eisen J.A."/>
            <person name="Markowitz V."/>
            <person name="Hugenholtz P."/>
            <person name="Kyrpides N.C."/>
            <person name="Klenk H.P."/>
            <person name="Woyke T."/>
        </authorList>
    </citation>
    <scope>NUCLEOTIDE SEQUENCE [LARGE SCALE GENOMIC DNA]</scope>
    <source>
        <strain evidence="6">DSM 14884 / JCM 11576 / T1</strain>
    </source>
</reference>
<keyword evidence="1" id="KW-0805">Transcription regulation</keyword>
<evidence type="ECO:0000256" key="3">
    <source>
        <dbReference type="ARBA" id="ARBA00023163"/>
    </source>
</evidence>
<dbReference type="PANTHER" id="PTHR33204:SF37">
    <property type="entry name" value="HTH-TYPE TRANSCRIPTIONAL REGULATOR YODB"/>
    <property type="match status" value="1"/>
</dbReference>
<dbReference type="GO" id="GO:0003700">
    <property type="term" value="F:DNA-binding transcription factor activity"/>
    <property type="evidence" value="ECO:0007669"/>
    <property type="project" value="InterPro"/>
</dbReference>
<gene>
    <name evidence="5" type="ordered locus">Marky_0123</name>
</gene>
<dbReference type="GO" id="GO:0003677">
    <property type="term" value="F:DNA binding"/>
    <property type="evidence" value="ECO:0007669"/>
    <property type="project" value="UniProtKB-KW"/>
</dbReference>
<feature type="domain" description="HTH hxlR-type" evidence="4">
    <location>
        <begin position="7"/>
        <end position="100"/>
    </location>
</feature>
<sequence length="100" mass="11375">MIDQPITPTERVLEILSSPGGVAVLRELLSGPKRFSELQNATQISPRTLSMRLKEMEAAQILIRTQYPEIPPRVEYRLTERGEGLRGVLEALEAWQKRYG</sequence>
<dbReference type="KEGG" id="mhd:Marky_0123"/>
<accession>F2NLQ6</accession>
<protein>
    <submittedName>
        <fullName evidence="5">Transcriptional regulator, HxlR family</fullName>
    </submittedName>
</protein>
<dbReference type="OrthoDB" id="9791143at2"/>
<dbReference type="CDD" id="cd00090">
    <property type="entry name" value="HTH_ARSR"/>
    <property type="match status" value="1"/>
</dbReference>
<dbReference type="EMBL" id="CP002630">
    <property type="protein sequence ID" value="AEB10886.1"/>
    <property type="molecule type" value="Genomic_DNA"/>
</dbReference>
<dbReference type="HOGENOM" id="CLU_111585_5_3_0"/>
<dbReference type="InterPro" id="IPR011991">
    <property type="entry name" value="ArsR-like_HTH"/>
</dbReference>
<organism evidence="5 6">
    <name type="scientific">Marinithermus hydrothermalis (strain DSM 14884 / JCM 11576 / T1)</name>
    <dbReference type="NCBI Taxonomy" id="869210"/>
    <lineage>
        <taxon>Bacteria</taxon>
        <taxon>Thermotogati</taxon>
        <taxon>Deinococcota</taxon>
        <taxon>Deinococci</taxon>
        <taxon>Thermales</taxon>
        <taxon>Thermaceae</taxon>
        <taxon>Marinithermus</taxon>
    </lineage>
</organism>
<dbReference type="SUPFAM" id="SSF46785">
    <property type="entry name" value="Winged helix' DNA-binding domain"/>
    <property type="match status" value="1"/>
</dbReference>
<evidence type="ECO:0000313" key="5">
    <source>
        <dbReference type="EMBL" id="AEB10886.1"/>
    </source>
</evidence>
<evidence type="ECO:0000256" key="2">
    <source>
        <dbReference type="ARBA" id="ARBA00023125"/>
    </source>
</evidence>
<dbReference type="AlphaFoldDB" id="F2NLQ6"/>
<dbReference type="InterPro" id="IPR036390">
    <property type="entry name" value="WH_DNA-bd_sf"/>
</dbReference>
<keyword evidence="3" id="KW-0804">Transcription</keyword>
<dbReference type="InterPro" id="IPR036388">
    <property type="entry name" value="WH-like_DNA-bd_sf"/>
</dbReference>
<dbReference type="STRING" id="869210.Marky_0123"/>
<evidence type="ECO:0000313" key="6">
    <source>
        <dbReference type="Proteomes" id="UP000007030"/>
    </source>
</evidence>
<dbReference type="eggNOG" id="COG1733">
    <property type="taxonomic scope" value="Bacteria"/>
</dbReference>
<dbReference type="PROSITE" id="PS51118">
    <property type="entry name" value="HTH_HXLR"/>
    <property type="match status" value="1"/>
</dbReference>
<name>F2NLQ6_MARHT</name>
<evidence type="ECO:0000256" key="1">
    <source>
        <dbReference type="ARBA" id="ARBA00023015"/>
    </source>
</evidence>
<dbReference type="Proteomes" id="UP000007030">
    <property type="component" value="Chromosome"/>
</dbReference>
<dbReference type="RefSeq" id="WP_013702941.1">
    <property type="nucleotide sequence ID" value="NC_015387.1"/>
</dbReference>
<dbReference type="InterPro" id="IPR002577">
    <property type="entry name" value="HTH_HxlR"/>
</dbReference>
<dbReference type="Pfam" id="PF01638">
    <property type="entry name" value="HxlR"/>
    <property type="match status" value="1"/>
</dbReference>
<proteinExistence type="predicted"/>
<keyword evidence="6" id="KW-1185">Reference proteome</keyword>
<keyword evidence="2" id="KW-0238">DNA-binding</keyword>
<dbReference type="SMART" id="SM00418">
    <property type="entry name" value="HTH_ARSR"/>
    <property type="match status" value="1"/>
</dbReference>
<evidence type="ECO:0000259" key="4">
    <source>
        <dbReference type="PROSITE" id="PS51118"/>
    </source>
</evidence>
<dbReference type="PANTHER" id="PTHR33204">
    <property type="entry name" value="TRANSCRIPTIONAL REGULATOR, MARR FAMILY"/>
    <property type="match status" value="1"/>
</dbReference>